<dbReference type="InterPro" id="IPR023090">
    <property type="entry name" value="UPF0702_alpha/beta_dom_sf"/>
</dbReference>
<keyword evidence="10" id="KW-1185">Reference proteome</keyword>
<comment type="subcellular location">
    <subcellularLocation>
        <location evidence="1">Cell membrane</location>
        <topology evidence="1">Multi-pass membrane protein</topology>
    </subcellularLocation>
</comment>
<dbReference type="PANTHER" id="PTHR34582:SF6">
    <property type="entry name" value="UPF0702 TRANSMEMBRANE PROTEIN YCAP"/>
    <property type="match status" value="1"/>
</dbReference>
<dbReference type="EMBL" id="FZNS01000004">
    <property type="protein sequence ID" value="SNR64215.1"/>
    <property type="molecule type" value="Genomic_DNA"/>
</dbReference>
<evidence type="ECO:0000313" key="10">
    <source>
        <dbReference type="Proteomes" id="UP000198310"/>
    </source>
</evidence>
<name>A0A238XZ10_9BACT</name>
<dbReference type="AlphaFoldDB" id="A0A238XZ10"/>
<evidence type="ECO:0000259" key="8">
    <source>
        <dbReference type="Pfam" id="PF04239"/>
    </source>
</evidence>
<dbReference type="GO" id="GO:0005886">
    <property type="term" value="C:plasma membrane"/>
    <property type="evidence" value="ECO:0007669"/>
    <property type="project" value="UniProtKB-SubCell"/>
</dbReference>
<organism evidence="9 10">
    <name type="scientific">Hymenobacter mucosus</name>
    <dbReference type="NCBI Taxonomy" id="1411120"/>
    <lineage>
        <taxon>Bacteria</taxon>
        <taxon>Pseudomonadati</taxon>
        <taxon>Bacteroidota</taxon>
        <taxon>Cytophagia</taxon>
        <taxon>Cytophagales</taxon>
        <taxon>Hymenobacteraceae</taxon>
        <taxon>Hymenobacter</taxon>
    </lineage>
</organism>
<dbReference type="RefSeq" id="WP_045687341.1">
    <property type="nucleotide sequence ID" value="NZ_FZNS01000004.1"/>
</dbReference>
<feature type="transmembrane region" description="Helical" evidence="7">
    <location>
        <begin position="27"/>
        <end position="46"/>
    </location>
</feature>
<evidence type="ECO:0000256" key="1">
    <source>
        <dbReference type="ARBA" id="ARBA00004651"/>
    </source>
</evidence>
<dbReference type="PANTHER" id="PTHR34582">
    <property type="entry name" value="UPF0702 TRANSMEMBRANE PROTEIN YCAP"/>
    <property type="match status" value="1"/>
</dbReference>
<evidence type="ECO:0000256" key="6">
    <source>
        <dbReference type="ARBA" id="ARBA00023136"/>
    </source>
</evidence>
<evidence type="ECO:0000256" key="4">
    <source>
        <dbReference type="ARBA" id="ARBA00022692"/>
    </source>
</evidence>
<feature type="domain" description="YetF C-terminal" evidence="8">
    <location>
        <begin position="102"/>
        <end position="171"/>
    </location>
</feature>
<comment type="similarity">
    <text evidence="2">Belongs to the UPF0702 family.</text>
</comment>
<evidence type="ECO:0000256" key="2">
    <source>
        <dbReference type="ARBA" id="ARBA00006448"/>
    </source>
</evidence>
<keyword evidence="6 7" id="KW-0472">Membrane</keyword>
<proteinExistence type="inferred from homology"/>
<dbReference type="Gene3D" id="3.30.240.20">
    <property type="entry name" value="bsu07140 like domains"/>
    <property type="match status" value="1"/>
</dbReference>
<evidence type="ECO:0000256" key="3">
    <source>
        <dbReference type="ARBA" id="ARBA00022475"/>
    </source>
</evidence>
<dbReference type="Proteomes" id="UP000198310">
    <property type="component" value="Unassembled WGS sequence"/>
</dbReference>
<keyword evidence="5 7" id="KW-1133">Transmembrane helix</keyword>
<sequence>MKKEEIYLGDWQRILFGDTPGEFTWEVLVRTVLIYLIFLVVMRLLGKRMNAQLTITELAVMLTLGAIVSVPMQTPNRGMIPAVLLLLCVLFFQRGSNWWAFKQRKVEAVLQGNVTLLAKNGVLLLDKLKEERVSHEQLYAQLRDQKITQLGQVKRAYMEADGTFSIFQQEPPVPGLSVLPDLDQRLRRSQETVDSTKACRYCGTVATPQSHTGTQCPNCHHDDWTPAVR</sequence>
<dbReference type="Pfam" id="PF04239">
    <property type="entry name" value="DUF421"/>
    <property type="match status" value="1"/>
</dbReference>
<reference evidence="10" key="1">
    <citation type="submission" date="2017-06" db="EMBL/GenBank/DDBJ databases">
        <authorList>
            <person name="Varghese N."/>
            <person name="Submissions S."/>
        </authorList>
    </citation>
    <scope>NUCLEOTIDE SEQUENCE [LARGE SCALE GENOMIC DNA]</scope>
    <source>
        <strain evidence="10">DSM 28041</strain>
    </source>
</reference>
<dbReference type="InterPro" id="IPR007353">
    <property type="entry name" value="DUF421"/>
</dbReference>
<keyword evidence="3" id="KW-1003">Cell membrane</keyword>
<gene>
    <name evidence="9" type="ORF">SAMN06269173_104514</name>
</gene>
<feature type="transmembrane region" description="Helical" evidence="7">
    <location>
        <begin position="53"/>
        <end position="72"/>
    </location>
</feature>
<protein>
    <recommendedName>
        <fullName evidence="8">YetF C-terminal domain-containing protein</fullName>
    </recommendedName>
</protein>
<evidence type="ECO:0000256" key="5">
    <source>
        <dbReference type="ARBA" id="ARBA00022989"/>
    </source>
</evidence>
<feature type="transmembrane region" description="Helical" evidence="7">
    <location>
        <begin position="78"/>
        <end position="95"/>
    </location>
</feature>
<evidence type="ECO:0000313" key="9">
    <source>
        <dbReference type="EMBL" id="SNR64215.1"/>
    </source>
</evidence>
<accession>A0A238XZ10</accession>
<evidence type="ECO:0000256" key="7">
    <source>
        <dbReference type="SAM" id="Phobius"/>
    </source>
</evidence>
<keyword evidence="4 7" id="KW-0812">Transmembrane</keyword>